<evidence type="ECO:0000313" key="2">
    <source>
        <dbReference type="EMBL" id="MPM45986.1"/>
    </source>
</evidence>
<protein>
    <submittedName>
        <fullName evidence="2">Uncharacterized protein</fullName>
    </submittedName>
</protein>
<dbReference type="EMBL" id="VSSQ01011096">
    <property type="protein sequence ID" value="MPM45986.1"/>
    <property type="molecule type" value="Genomic_DNA"/>
</dbReference>
<comment type="caution">
    <text evidence="2">The sequence shown here is derived from an EMBL/GenBank/DDBJ whole genome shotgun (WGS) entry which is preliminary data.</text>
</comment>
<gene>
    <name evidence="2" type="ORF">SDC9_92680</name>
</gene>
<organism evidence="2">
    <name type="scientific">bioreactor metagenome</name>
    <dbReference type="NCBI Taxonomy" id="1076179"/>
    <lineage>
        <taxon>unclassified sequences</taxon>
        <taxon>metagenomes</taxon>
        <taxon>ecological metagenomes</taxon>
    </lineage>
</organism>
<name>A0A644ZZ96_9ZZZZ</name>
<sequence>MTPFAISLAFLNSSFSPNIEAWAKSKECFLYNNPKPAQEITPTPPSFATAEAKPDSDTPTPIPPWTMGNLISRLPIEKLYIFFVGNVNIKMKIHTIPCKKNTLLSYMTHYMTFNKK</sequence>
<evidence type="ECO:0000256" key="1">
    <source>
        <dbReference type="SAM" id="MobiDB-lite"/>
    </source>
</evidence>
<accession>A0A644ZZ96</accession>
<dbReference type="AlphaFoldDB" id="A0A644ZZ96"/>
<reference evidence="2" key="1">
    <citation type="submission" date="2019-08" db="EMBL/GenBank/DDBJ databases">
        <authorList>
            <person name="Kucharzyk K."/>
            <person name="Murdoch R.W."/>
            <person name="Higgins S."/>
            <person name="Loffler F."/>
        </authorList>
    </citation>
    <scope>NUCLEOTIDE SEQUENCE</scope>
</reference>
<proteinExistence type="predicted"/>
<feature type="region of interest" description="Disordered" evidence="1">
    <location>
        <begin position="36"/>
        <end position="62"/>
    </location>
</feature>